<sequence length="174" mass="18383">MRGAVFTLVLAWPVAAIGGTRPVPDACTGAVNRNLVSFIGANMSSYQGNGEAHLDNVMVCGTATRPSFSQHSSARTHHGGHQVLSLTAPTEDGRSLLVEIVTNDELDGKVTAQTGDAVFAYGQAYIPSPNEHRPGDVHFAAGIHDTHCATHQGADDGWVVVARTRYPPNSCPVR</sequence>
<reference evidence="1 2" key="1">
    <citation type="journal article" date="2018" name="Front. Microbiol.">
        <title>Hydrolytic Capabilities as a Key to Environmental Success: Chitinolytic and Cellulolytic Acidobacteria From Acidic Sub-arctic Soils and Boreal Peatlands.</title>
        <authorList>
            <person name="Belova S.E."/>
            <person name="Ravin N.V."/>
            <person name="Pankratov T.A."/>
            <person name="Rakitin A.L."/>
            <person name="Ivanova A.A."/>
            <person name="Beletsky A.V."/>
            <person name="Mardanov A.V."/>
            <person name="Sinninghe Damste J.S."/>
            <person name="Dedysh S.N."/>
        </authorList>
    </citation>
    <scope>NUCLEOTIDE SEQUENCE [LARGE SCALE GENOMIC DNA]</scope>
    <source>
        <strain evidence="1 2">SBC82</strain>
    </source>
</reference>
<evidence type="ECO:0000313" key="2">
    <source>
        <dbReference type="Proteomes" id="UP000253606"/>
    </source>
</evidence>
<accession>A0A2Z5FXB8</accession>
<dbReference type="EMBL" id="CP030840">
    <property type="protein sequence ID" value="AXC11154.1"/>
    <property type="molecule type" value="Genomic_DNA"/>
</dbReference>
<dbReference type="KEGG" id="abas:ACPOL_1812"/>
<dbReference type="AlphaFoldDB" id="A0A2Z5FXB8"/>
<dbReference type="Proteomes" id="UP000253606">
    <property type="component" value="Chromosome"/>
</dbReference>
<gene>
    <name evidence="1" type="ORF">ACPOL_1812</name>
</gene>
<proteinExistence type="predicted"/>
<protein>
    <submittedName>
        <fullName evidence="1">Uncharacterized protein</fullName>
    </submittedName>
</protein>
<organism evidence="1 2">
    <name type="scientific">Acidisarcina polymorpha</name>
    <dbReference type="NCBI Taxonomy" id="2211140"/>
    <lineage>
        <taxon>Bacteria</taxon>
        <taxon>Pseudomonadati</taxon>
        <taxon>Acidobacteriota</taxon>
        <taxon>Terriglobia</taxon>
        <taxon>Terriglobales</taxon>
        <taxon>Acidobacteriaceae</taxon>
        <taxon>Acidisarcina</taxon>
    </lineage>
</organism>
<keyword evidence="2" id="KW-1185">Reference proteome</keyword>
<name>A0A2Z5FXB8_9BACT</name>
<evidence type="ECO:0000313" key="1">
    <source>
        <dbReference type="EMBL" id="AXC11154.1"/>
    </source>
</evidence>